<name>A0ABS7XBN5_9GAMM</name>
<evidence type="ECO:0000313" key="2">
    <source>
        <dbReference type="EMBL" id="MBZ9612133.1"/>
    </source>
</evidence>
<dbReference type="Proteomes" id="UP000663814">
    <property type="component" value="Unassembled WGS sequence"/>
</dbReference>
<gene>
    <name evidence="2" type="ORF">I4W93_011065</name>
</gene>
<reference evidence="2 3" key="2">
    <citation type="submission" date="2021-08" db="EMBL/GenBank/DDBJ databases">
        <title>Rheinheimera aquimaris sp. nov., isolated from seawater of the East Sea in Korea.</title>
        <authorList>
            <person name="Kim K.H."/>
            <person name="Wenting R."/>
            <person name="Kim K.R."/>
            <person name="Jeon C.O."/>
        </authorList>
    </citation>
    <scope>NUCLEOTIDE SEQUENCE [LARGE SCALE GENOMIC DNA]</scope>
    <source>
        <strain evidence="2 3">MA-13</strain>
    </source>
</reference>
<protein>
    <recommendedName>
        <fullName evidence="4">Peptidase</fullName>
    </recommendedName>
</protein>
<keyword evidence="1" id="KW-0812">Transmembrane</keyword>
<dbReference type="RefSeq" id="WP_205310863.1">
    <property type="nucleotide sequence ID" value="NZ_JAERPS020000003.1"/>
</dbReference>
<evidence type="ECO:0008006" key="4">
    <source>
        <dbReference type="Google" id="ProtNLM"/>
    </source>
</evidence>
<reference evidence="2 3" key="1">
    <citation type="submission" date="2020-12" db="EMBL/GenBank/DDBJ databases">
        <authorList>
            <person name="Ruan W."/>
            <person name="Khan S.A."/>
            <person name="Jeon C.O."/>
        </authorList>
    </citation>
    <scope>NUCLEOTIDE SEQUENCE [LARGE SCALE GENOMIC DNA]</scope>
    <source>
        <strain evidence="2 3">MA-13</strain>
    </source>
</reference>
<feature type="transmembrane region" description="Helical" evidence="1">
    <location>
        <begin position="46"/>
        <end position="67"/>
    </location>
</feature>
<proteinExistence type="predicted"/>
<dbReference type="EMBL" id="JAERPS020000003">
    <property type="protein sequence ID" value="MBZ9612133.1"/>
    <property type="molecule type" value="Genomic_DNA"/>
</dbReference>
<evidence type="ECO:0000313" key="3">
    <source>
        <dbReference type="Proteomes" id="UP000663814"/>
    </source>
</evidence>
<evidence type="ECO:0000256" key="1">
    <source>
        <dbReference type="SAM" id="Phobius"/>
    </source>
</evidence>
<keyword evidence="1" id="KW-0472">Membrane</keyword>
<accession>A0ABS7XBN5</accession>
<comment type="caution">
    <text evidence="2">The sequence shown here is derived from an EMBL/GenBank/DDBJ whole genome shotgun (WGS) entry which is preliminary data.</text>
</comment>
<keyword evidence="3" id="KW-1185">Reference proteome</keyword>
<organism evidence="2 3">
    <name type="scientific">Rheinheimera maricola</name>
    <dbReference type="NCBI Taxonomy" id="2793282"/>
    <lineage>
        <taxon>Bacteria</taxon>
        <taxon>Pseudomonadati</taxon>
        <taxon>Pseudomonadota</taxon>
        <taxon>Gammaproteobacteria</taxon>
        <taxon>Chromatiales</taxon>
        <taxon>Chromatiaceae</taxon>
        <taxon>Rheinheimera</taxon>
    </lineage>
</organism>
<sequence length="128" mass="14400">MIFYVDKINGVSAGRKVTMLPVAIIERRYKGDKGLRAHEVEHIKQYCVLFVIVGTLGLLLTNAAVALPAAMMSHDLAYTAIGKYRLWCEVKAYKKQIQYGFSIDKAAAILSKHYRLNLTVDEAKKLLQ</sequence>
<keyword evidence="1" id="KW-1133">Transmembrane helix</keyword>